<organism evidence="10 11">
    <name type="scientific">Mugilogobius chulae</name>
    <name type="common">yellowstripe goby</name>
    <dbReference type="NCBI Taxonomy" id="88201"/>
    <lineage>
        <taxon>Eukaryota</taxon>
        <taxon>Metazoa</taxon>
        <taxon>Chordata</taxon>
        <taxon>Craniata</taxon>
        <taxon>Vertebrata</taxon>
        <taxon>Euteleostomi</taxon>
        <taxon>Actinopterygii</taxon>
        <taxon>Neopterygii</taxon>
        <taxon>Teleostei</taxon>
        <taxon>Neoteleostei</taxon>
        <taxon>Acanthomorphata</taxon>
        <taxon>Gobiaria</taxon>
        <taxon>Gobiiformes</taxon>
        <taxon>Gobioidei</taxon>
        <taxon>Gobiidae</taxon>
        <taxon>Gobionellinae</taxon>
        <taxon>Mugilogobius</taxon>
    </lineage>
</organism>
<accession>A0AAW0Q1Z5</accession>
<keyword evidence="11" id="KW-1185">Reference proteome</keyword>
<dbReference type="GO" id="GO:0046872">
    <property type="term" value="F:metal ion binding"/>
    <property type="evidence" value="ECO:0007669"/>
    <property type="project" value="UniProtKB-KW"/>
</dbReference>
<dbReference type="PANTHER" id="PTHR22930">
    <property type="match status" value="1"/>
</dbReference>
<keyword evidence="6" id="KW-0378">Hydrolase</keyword>
<evidence type="ECO:0000256" key="7">
    <source>
        <dbReference type="ARBA" id="ARBA00023242"/>
    </source>
</evidence>
<reference evidence="11" key="1">
    <citation type="submission" date="2024-04" db="EMBL/GenBank/DDBJ databases">
        <title>Salinicola lusitanus LLJ914,a marine bacterium isolated from the Okinawa Trough.</title>
        <authorList>
            <person name="Li J."/>
        </authorList>
    </citation>
    <scope>NUCLEOTIDE SEQUENCE [LARGE SCALE GENOMIC DNA]</scope>
</reference>
<feature type="region of interest" description="Disordered" evidence="8">
    <location>
        <begin position="369"/>
        <end position="389"/>
    </location>
</feature>
<dbReference type="PANTHER" id="PTHR22930:SF206">
    <property type="entry name" value="NUCLEASE HARBI1"/>
    <property type="match status" value="1"/>
</dbReference>
<keyword evidence="4" id="KW-0540">Nuclease</keyword>
<feature type="domain" description="DDE Tnp4" evidence="9">
    <location>
        <begin position="227"/>
        <end position="360"/>
    </location>
</feature>
<dbReference type="Pfam" id="PF13359">
    <property type="entry name" value="DDE_Tnp_4"/>
    <property type="match status" value="1"/>
</dbReference>
<evidence type="ECO:0000313" key="11">
    <source>
        <dbReference type="Proteomes" id="UP001460270"/>
    </source>
</evidence>
<evidence type="ECO:0000313" key="10">
    <source>
        <dbReference type="EMBL" id="KAK7945591.1"/>
    </source>
</evidence>
<comment type="similarity">
    <text evidence="3">Belongs to the HARBI1 family.</text>
</comment>
<dbReference type="AlphaFoldDB" id="A0AAW0Q1Z5"/>
<evidence type="ECO:0000256" key="4">
    <source>
        <dbReference type="ARBA" id="ARBA00022722"/>
    </source>
</evidence>
<evidence type="ECO:0000256" key="3">
    <source>
        <dbReference type="ARBA" id="ARBA00006958"/>
    </source>
</evidence>
<name>A0AAW0Q1Z5_9GOBI</name>
<evidence type="ECO:0000256" key="8">
    <source>
        <dbReference type="SAM" id="MobiDB-lite"/>
    </source>
</evidence>
<gene>
    <name evidence="10" type="ORF">WMY93_001319</name>
</gene>
<dbReference type="InterPro" id="IPR045249">
    <property type="entry name" value="HARBI1-like"/>
</dbReference>
<dbReference type="EMBL" id="JBBPFD010000001">
    <property type="protein sequence ID" value="KAK7945591.1"/>
    <property type="molecule type" value="Genomic_DNA"/>
</dbReference>
<keyword evidence="7" id="KW-0539">Nucleus</keyword>
<evidence type="ECO:0000259" key="9">
    <source>
        <dbReference type="Pfam" id="PF13359"/>
    </source>
</evidence>
<dbReference type="GO" id="GO:0004518">
    <property type="term" value="F:nuclease activity"/>
    <property type="evidence" value="ECO:0007669"/>
    <property type="project" value="UniProtKB-KW"/>
</dbReference>
<dbReference type="GO" id="GO:0005634">
    <property type="term" value="C:nucleus"/>
    <property type="evidence" value="ECO:0007669"/>
    <property type="project" value="UniProtKB-SubCell"/>
</dbReference>
<comment type="cofactor">
    <cofactor evidence="1">
        <name>a divalent metal cation</name>
        <dbReference type="ChEBI" id="CHEBI:60240"/>
    </cofactor>
</comment>
<keyword evidence="5" id="KW-0479">Metal-binding</keyword>
<evidence type="ECO:0000256" key="2">
    <source>
        <dbReference type="ARBA" id="ARBA00004123"/>
    </source>
</evidence>
<dbReference type="Proteomes" id="UP001460270">
    <property type="component" value="Unassembled WGS sequence"/>
</dbReference>
<dbReference type="GO" id="GO:0016787">
    <property type="term" value="F:hydrolase activity"/>
    <property type="evidence" value="ECO:0007669"/>
    <property type="project" value="UniProtKB-KW"/>
</dbReference>
<proteinExistence type="inferred from homology"/>
<protein>
    <recommendedName>
        <fullName evidence="9">DDE Tnp4 domain-containing protein</fullName>
    </recommendedName>
</protein>
<dbReference type="InterPro" id="IPR027806">
    <property type="entry name" value="HARBI1_dom"/>
</dbReference>
<evidence type="ECO:0000256" key="6">
    <source>
        <dbReference type="ARBA" id="ARBA00022801"/>
    </source>
</evidence>
<sequence>MVSLKQTLTRQAGSQLLKTPHCCLYSFTLSLLEDVTVAIDALGLIDESEVANLRRWLICGVAGMDVENHYFERINLHLPSNRGEETKTSGPTFSGSGSVFFNIQSVALHLGASTPKDVLEVVVSRHFTPNLWLENFRMSEATFEKLCQKYWTFVDLTTARTSSKYRVIGEIFGVSKTTVHRCVYAVCKAIRHTMLKDHIQLPNVEEARAIAQRNARAHAVPQVYGSLDGTHIPVLPPSDGYRDFVNRKGWPSIVLQAVVDDNYQIRDICVGTPGSAHDAAVLTTSNLFSLPTAALVDERVFWSKPIQEEESFNLHLSAIRVKVEHTFGHLKARWRILAKRSDVHHSFMPTVVAACCVLHNICEKEKQPRPPFLQDLPENNQPNPQPQMTNFMQEHRRSGMHLSAVLAITQPSDTMTTF</sequence>
<evidence type="ECO:0000256" key="5">
    <source>
        <dbReference type="ARBA" id="ARBA00022723"/>
    </source>
</evidence>
<comment type="subcellular location">
    <subcellularLocation>
        <location evidence="2">Nucleus</location>
    </subcellularLocation>
</comment>
<evidence type="ECO:0000256" key="1">
    <source>
        <dbReference type="ARBA" id="ARBA00001968"/>
    </source>
</evidence>
<comment type="caution">
    <text evidence="10">The sequence shown here is derived from an EMBL/GenBank/DDBJ whole genome shotgun (WGS) entry which is preliminary data.</text>
</comment>